<dbReference type="PANTHER" id="PTHR45228">
    <property type="entry name" value="CYCLIC DI-GMP PHOSPHODIESTERASE TM_0186-RELATED"/>
    <property type="match status" value="1"/>
</dbReference>
<feature type="transmembrane region" description="Helical" evidence="1">
    <location>
        <begin position="108"/>
        <end position="128"/>
    </location>
</feature>
<keyword evidence="1" id="KW-1133">Transmembrane helix</keyword>
<feature type="domain" description="HD/PDEase" evidence="2">
    <location>
        <begin position="255"/>
        <end position="373"/>
    </location>
</feature>
<evidence type="ECO:0000259" key="2">
    <source>
        <dbReference type="SMART" id="SM00471"/>
    </source>
</evidence>
<feature type="transmembrane region" description="Helical" evidence="1">
    <location>
        <begin position="71"/>
        <end position="96"/>
    </location>
</feature>
<accession>A0A2T0UYD4</accession>
<feature type="transmembrane region" description="Helical" evidence="1">
    <location>
        <begin position="182"/>
        <end position="206"/>
    </location>
</feature>
<dbReference type="EMBL" id="PVTI01000003">
    <property type="protein sequence ID" value="PRY62943.1"/>
    <property type="molecule type" value="Genomic_DNA"/>
</dbReference>
<keyword evidence="1" id="KW-0812">Transmembrane</keyword>
<feature type="transmembrane region" description="Helical" evidence="1">
    <location>
        <begin position="212"/>
        <end position="231"/>
    </location>
</feature>
<dbReference type="Gene3D" id="1.10.3210.10">
    <property type="entry name" value="Hypothetical protein af1432"/>
    <property type="match status" value="1"/>
</dbReference>
<evidence type="ECO:0000313" key="3">
    <source>
        <dbReference type="EMBL" id="PRY62943.1"/>
    </source>
</evidence>
<dbReference type="AlphaFoldDB" id="A0A2T0UYD4"/>
<sequence length="409" mass="42606">MQSATSPRLLRLGAPGYIGLTTVLACGLLVLCWLIYGWPEDMVAVVLLSLLGALTWRLPATTSDGRSAFSAGHVVGLTAITLANPLGAGLVGAFMGGMRRRSDPRRRVFNVAVLATTCMVAGLAYDLVGGSFDLSELRGARAALFSVALPMLVADAVYLLVNAVLVAGVIRITAGVPLRLQVVDMLTSSGIAQFAYGVIAILVVLMWQPGRLGPVALLVGLAPLAGARWALVQYGEERNARERALGALVSAIETRAPSLTGHGGRVSELGARMAQALGLGPQQVADVRTAGLLHDLGRVVVAPGYDDADGATSAARREAEMLRELPFLSGATLVMQEVALGDSATTPRSLGAEIVLAADAYDLLTHGETAVPSTQALASLRVTGRFRDERILSVLEAAVRDPTTSVGAR</sequence>
<proteinExistence type="predicted"/>
<keyword evidence="1" id="KW-0472">Membrane</keyword>
<organism evidence="3 4">
    <name type="scientific">Knoellia remsis</name>
    <dbReference type="NCBI Taxonomy" id="407159"/>
    <lineage>
        <taxon>Bacteria</taxon>
        <taxon>Bacillati</taxon>
        <taxon>Actinomycetota</taxon>
        <taxon>Actinomycetes</taxon>
        <taxon>Micrococcales</taxon>
        <taxon>Intrasporangiaceae</taxon>
        <taxon>Knoellia</taxon>
    </lineage>
</organism>
<dbReference type="SUPFAM" id="SSF109604">
    <property type="entry name" value="HD-domain/PDEase-like"/>
    <property type="match status" value="1"/>
</dbReference>
<dbReference type="Pfam" id="PF01966">
    <property type="entry name" value="HD"/>
    <property type="match status" value="1"/>
</dbReference>
<feature type="transmembrane region" description="Helical" evidence="1">
    <location>
        <begin position="43"/>
        <end position="59"/>
    </location>
</feature>
<dbReference type="CDD" id="cd00077">
    <property type="entry name" value="HDc"/>
    <property type="match status" value="1"/>
</dbReference>
<evidence type="ECO:0000313" key="4">
    <source>
        <dbReference type="Proteomes" id="UP000237822"/>
    </source>
</evidence>
<gene>
    <name evidence="3" type="ORF">BCF74_103151</name>
</gene>
<evidence type="ECO:0000256" key="1">
    <source>
        <dbReference type="SAM" id="Phobius"/>
    </source>
</evidence>
<dbReference type="InterPro" id="IPR052020">
    <property type="entry name" value="Cyclic_di-GMP/3'3'-cGAMP_PDE"/>
</dbReference>
<dbReference type="InterPro" id="IPR006674">
    <property type="entry name" value="HD_domain"/>
</dbReference>
<keyword evidence="4" id="KW-1185">Reference proteome</keyword>
<feature type="transmembrane region" description="Helical" evidence="1">
    <location>
        <begin position="16"/>
        <end position="36"/>
    </location>
</feature>
<dbReference type="InterPro" id="IPR003607">
    <property type="entry name" value="HD/PDEase_dom"/>
</dbReference>
<dbReference type="Proteomes" id="UP000237822">
    <property type="component" value="Unassembled WGS sequence"/>
</dbReference>
<name>A0A2T0UYD4_9MICO</name>
<comment type="caution">
    <text evidence="3">The sequence shown here is derived from an EMBL/GenBank/DDBJ whole genome shotgun (WGS) entry which is preliminary data.</text>
</comment>
<feature type="transmembrane region" description="Helical" evidence="1">
    <location>
        <begin position="148"/>
        <end position="170"/>
    </location>
</feature>
<protein>
    <recommendedName>
        <fullName evidence="2">HD/PDEase domain-containing protein</fullName>
    </recommendedName>
</protein>
<reference evidence="3 4" key="1">
    <citation type="submission" date="2018-03" db="EMBL/GenBank/DDBJ databases">
        <title>Genomic Encyclopedia of Archaeal and Bacterial Type Strains, Phase II (KMG-II): from individual species to whole genera.</title>
        <authorList>
            <person name="Goeker M."/>
        </authorList>
    </citation>
    <scope>NUCLEOTIDE SEQUENCE [LARGE SCALE GENOMIC DNA]</scope>
    <source>
        <strain evidence="3 4">ATCC BAA-1496</strain>
    </source>
</reference>
<dbReference type="SMART" id="SM00471">
    <property type="entry name" value="HDc"/>
    <property type="match status" value="1"/>
</dbReference>